<keyword evidence="3" id="KW-1185">Reference proteome</keyword>
<accession>A0A8H4R9A9</accession>
<dbReference type="EMBL" id="JAAMPI010001281">
    <property type="protein sequence ID" value="KAF4625850.1"/>
    <property type="molecule type" value="Genomic_DNA"/>
</dbReference>
<feature type="compositionally biased region" description="Polar residues" evidence="1">
    <location>
        <begin position="169"/>
        <end position="185"/>
    </location>
</feature>
<feature type="compositionally biased region" description="Polar residues" evidence="1">
    <location>
        <begin position="796"/>
        <end position="805"/>
    </location>
</feature>
<evidence type="ECO:0000256" key="1">
    <source>
        <dbReference type="SAM" id="MobiDB-lite"/>
    </source>
</evidence>
<feature type="compositionally biased region" description="Low complexity" evidence="1">
    <location>
        <begin position="543"/>
        <end position="565"/>
    </location>
</feature>
<feature type="region of interest" description="Disordered" evidence="1">
    <location>
        <begin position="796"/>
        <end position="816"/>
    </location>
</feature>
<feature type="compositionally biased region" description="Basic residues" evidence="1">
    <location>
        <begin position="235"/>
        <end position="251"/>
    </location>
</feature>
<evidence type="ECO:0000313" key="3">
    <source>
        <dbReference type="Proteomes" id="UP000566819"/>
    </source>
</evidence>
<gene>
    <name evidence="2" type="ORF">G7Y89_g12312</name>
</gene>
<feature type="compositionally biased region" description="Basic and acidic residues" evidence="1">
    <location>
        <begin position="457"/>
        <end position="467"/>
    </location>
</feature>
<feature type="compositionally biased region" description="Basic and acidic residues" evidence="1">
    <location>
        <begin position="477"/>
        <end position="489"/>
    </location>
</feature>
<feature type="compositionally biased region" description="Basic and acidic residues" evidence="1">
    <location>
        <begin position="79"/>
        <end position="88"/>
    </location>
</feature>
<proteinExistence type="predicted"/>
<evidence type="ECO:0000313" key="2">
    <source>
        <dbReference type="EMBL" id="KAF4625850.1"/>
    </source>
</evidence>
<feature type="compositionally biased region" description="Polar residues" evidence="1">
    <location>
        <begin position="371"/>
        <end position="390"/>
    </location>
</feature>
<sequence length="860" mass="91867">MAKSVSQVNSGRPRMVVGVRGRDVEFPRAPVHVTDAAQAKLVDINTARKFDFGERERGPLPERPSTSAGPVHSKRKNAEKRETKDDLHFNPLAAHGTGTTFYNFPLPGSLPTPDHTPREALLPPGKTSLDPHHPRTLTPDSMQAAPATMAVPQMEIGMALGSPSHPPTDWNSQTHSDAGTRTASPDTMDDSMGGTFSSDKAKGKQLQPEASKPAQAAEPDLLNLGEPSPSSEKRPKSRGRGRSISTRKQKPTKSEMKRANTVPLRFDFQENGRTPTPEITLDGGPLKDTNHSGHTGNYSGQMLDVDIPSIQMERYSIMFGSVLQKPTTTASTLLARRQATLDKLKTVNEALASKEHEIREKEKRVMARRATSPQPTKSPAFSLFPSTPSRQGMREGSPSRLRAGSGSLQRSNTSPAALSPSRPSFAPGLDNEAHAILVSQPNEFAKTKVPICPIIKGHEKQDSKSPSKDSPASVPKAPERSWPPEESHLVLDSPNSNEEEEDYTFTPSPMLAYSTAPLRPKLVEPAWEIINRPHSNDTQPPKTSSSTSGSDHSASSSTSASSLSTAATSQSVATTAYTASAKHKPIIIPTQASQAAALSQPLPTPQPSTSKNPTSSIPRSRRNPSEISNSSIASSAFSVQATAAKIDDDEKEARLKTAADVSIARQISVSRQQRQLLVPIRAKSASNNSLNKKYTNQSLSPIPSPSVGRATSPLGAVAIANSEETDRMAMARSAAGVESPLLGSAMGMPMSVGAVVQERKERLVAGVKPSTPTLVFVPGPKDNENVQAWGVQNPNAATHNASASAGSVGLAERRKGRGNVMGEIKVGLTVNRVDGHGHGHGHQHRKSERALVERVSVVSN</sequence>
<comment type="caution">
    <text evidence="2">The sequence shown here is derived from an EMBL/GenBank/DDBJ whole genome shotgun (WGS) entry which is preliminary data.</text>
</comment>
<feature type="compositionally biased region" description="Polar residues" evidence="1">
    <location>
        <begin position="406"/>
        <end position="416"/>
    </location>
</feature>
<reference evidence="2 3" key="1">
    <citation type="submission" date="2020-03" db="EMBL/GenBank/DDBJ databases">
        <title>Draft Genome Sequence of Cudoniella acicularis.</title>
        <authorList>
            <person name="Buettner E."/>
            <person name="Kellner H."/>
        </authorList>
    </citation>
    <scope>NUCLEOTIDE SEQUENCE [LARGE SCALE GENOMIC DNA]</scope>
    <source>
        <strain evidence="2 3">DSM 108380</strain>
    </source>
</reference>
<feature type="region of interest" description="Disordered" evidence="1">
    <location>
        <begin position="158"/>
        <end position="260"/>
    </location>
</feature>
<feature type="region of interest" description="Disordered" evidence="1">
    <location>
        <begin position="352"/>
        <end position="427"/>
    </location>
</feature>
<feature type="region of interest" description="Disordered" evidence="1">
    <location>
        <begin position="532"/>
        <end position="565"/>
    </location>
</feature>
<name>A0A8H4R9A9_9HELO</name>
<dbReference type="AlphaFoldDB" id="A0A8H4R9A9"/>
<organism evidence="2 3">
    <name type="scientific">Cudoniella acicularis</name>
    <dbReference type="NCBI Taxonomy" id="354080"/>
    <lineage>
        <taxon>Eukaryota</taxon>
        <taxon>Fungi</taxon>
        <taxon>Dikarya</taxon>
        <taxon>Ascomycota</taxon>
        <taxon>Pezizomycotina</taxon>
        <taxon>Leotiomycetes</taxon>
        <taxon>Helotiales</taxon>
        <taxon>Tricladiaceae</taxon>
        <taxon>Cudoniella</taxon>
    </lineage>
</organism>
<feature type="region of interest" description="Disordered" evidence="1">
    <location>
        <begin position="52"/>
        <end position="143"/>
    </location>
</feature>
<feature type="region of interest" description="Disordered" evidence="1">
    <location>
        <begin position="457"/>
        <end position="505"/>
    </location>
</feature>
<feature type="region of interest" description="Disordered" evidence="1">
    <location>
        <begin position="594"/>
        <end position="632"/>
    </location>
</feature>
<dbReference type="Proteomes" id="UP000566819">
    <property type="component" value="Unassembled WGS sequence"/>
</dbReference>
<feature type="compositionally biased region" description="Basic and acidic residues" evidence="1">
    <location>
        <begin position="352"/>
        <end position="365"/>
    </location>
</feature>
<protein>
    <submittedName>
        <fullName evidence="2">Uncharacterized protein</fullName>
    </submittedName>
</protein>
<dbReference type="OrthoDB" id="5404004at2759"/>